<feature type="compositionally biased region" description="Acidic residues" evidence="1">
    <location>
        <begin position="823"/>
        <end position="833"/>
    </location>
</feature>
<evidence type="ECO:0000313" key="4">
    <source>
        <dbReference type="Proteomes" id="UP000232323"/>
    </source>
</evidence>
<evidence type="ECO:0000256" key="1">
    <source>
        <dbReference type="SAM" id="MobiDB-lite"/>
    </source>
</evidence>
<dbReference type="Proteomes" id="UP000232323">
    <property type="component" value="Unassembled WGS sequence"/>
</dbReference>
<dbReference type="CDD" id="cd00519">
    <property type="entry name" value="Lipase_3"/>
    <property type="match status" value="1"/>
</dbReference>
<dbReference type="EMBL" id="BEGY01000025">
    <property type="protein sequence ID" value="GAX77502.1"/>
    <property type="molecule type" value="Genomic_DNA"/>
</dbReference>
<dbReference type="SUPFAM" id="SSF53474">
    <property type="entry name" value="alpha/beta-Hydrolases"/>
    <property type="match status" value="1"/>
</dbReference>
<feature type="domain" description="Fungal lipase-type" evidence="2">
    <location>
        <begin position="185"/>
        <end position="318"/>
    </location>
</feature>
<dbReference type="PANTHER" id="PTHR46023:SF6">
    <property type="entry name" value="LIPASE CLASS 3 FAMILY PROTEIN"/>
    <property type="match status" value="1"/>
</dbReference>
<organism evidence="3 4">
    <name type="scientific">Chlamydomonas eustigma</name>
    <dbReference type="NCBI Taxonomy" id="1157962"/>
    <lineage>
        <taxon>Eukaryota</taxon>
        <taxon>Viridiplantae</taxon>
        <taxon>Chlorophyta</taxon>
        <taxon>core chlorophytes</taxon>
        <taxon>Chlorophyceae</taxon>
        <taxon>CS clade</taxon>
        <taxon>Chlamydomonadales</taxon>
        <taxon>Chlamydomonadaceae</taxon>
        <taxon>Chlamydomonas</taxon>
    </lineage>
</organism>
<sequence length="1111" mass="118502">METPIIATGAAALGLYMYLKGRSAASEALTDGGISPPASIEAWRHVEHAPNTWTETLYYFKEVFRYMYSETLGRWHTMDLFIGLAYLSHRETTEYPAHDIAVKGKPLGRDTTIENEILLTEMRQVKRYLLYCRGLKFKLGNQQVAFWREHLQLDPSNILAQQAHAGLLRPAYVVIVDEEMHSVLLCVRGTQSTKDLFTSLGATTKPHHKVQANGVVLGFSHMGMLAAARWLMKQVTPALQAAMTSHKGYQLCIVGHSMGGGIAALVTTMLRETVPECADARCYAIACPACMTLELAVSCKDYVTSVINGTDIVPTFSAASVDSLREEVMHSSWFLEFQQDLKTSVFRALQGGLRGVGTATQWTARNILQPAVVPFWNCYSLTRLPSISTGQAATSAHALETAVAATSAASMLAIPGDPISLKKDDSSDVQPEEFSSSTSSTILSSEQQKAPSLPPMVRSGSLGSLILAPTQQRLAGAFNVTNMLRQRLWPTANGAEAGSLRSTGSSGGNASTLLSNNIVKEEQQVHTVSFGGWVNDDNNPTPSGMINPLEQPSSSSSPDFAKSDGSSGTEHKRSFEETSAEETLEDDSIRSSSALVPASVQPALDSDAPSTTLSWKDSAGAGQQQQQGSAWRWWWWQAKSVISGSYIVRHTSGSCSINDSRGVEGGQGRAEHGSLHEPLLGAAQDEIDMKSRRVTSASQHIPVAMSRRRSLDGSLEIKPDFDESRGVNRSCDGAGSITQGALGFSRDIHQAGGVLNDEDSEEGSEVGGAPAGIGGEEQLSSEPMTEEQLQEGIVAVVEAMTQSSSAVLAPEGGGLGEGHDGVEMEEDEVEEEGGGSHNTSPGVAGRDLVGGVTHNLASESQLSSPESQSLDPRSASIRAQNVRSSNSRNSGVEHSVHPGASAHAAVKRHLYPAGRVLHFFPQGAVALREVATPSSQNTMASGDAEDVGVSLSEPSPETEQVSLDQLAMFMPVPRGLRPSGSDIASARMAVSQAPYVLMEVRDNRVYGRIKLCRTMVLDHLTPSYFTALDSVIQQLEEGVRTPALEGMLGTSSSSTTTGGGWSEGSPRGMVLSEVAESRQSAPERAAAARGARAVRARVAARTIMGPDGDLL</sequence>
<feature type="region of interest" description="Disordered" evidence="1">
    <location>
        <begin position="530"/>
        <end position="622"/>
    </location>
</feature>
<feature type="region of interest" description="Disordered" evidence="1">
    <location>
        <begin position="754"/>
        <end position="788"/>
    </location>
</feature>
<evidence type="ECO:0000313" key="3">
    <source>
        <dbReference type="EMBL" id="GAX77502.1"/>
    </source>
</evidence>
<name>A0A250X3M1_9CHLO</name>
<dbReference type="GO" id="GO:0006629">
    <property type="term" value="P:lipid metabolic process"/>
    <property type="evidence" value="ECO:0007669"/>
    <property type="project" value="InterPro"/>
</dbReference>
<dbReference type="PANTHER" id="PTHR46023">
    <property type="entry name" value="LIPASE CLASS 3 PROTEIN-LIKE"/>
    <property type="match status" value="1"/>
</dbReference>
<dbReference type="InterPro" id="IPR029058">
    <property type="entry name" value="AB_hydrolase_fold"/>
</dbReference>
<dbReference type="Gene3D" id="3.40.50.1820">
    <property type="entry name" value="alpha/beta hydrolase"/>
    <property type="match status" value="1"/>
</dbReference>
<feature type="compositionally biased region" description="Low complexity" evidence="1">
    <location>
        <begin position="435"/>
        <end position="445"/>
    </location>
</feature>
<dbReference type="AlphaFoldDB" id="A0A250X3M1"/>
<feature type="region of interest" description="Disordered" evidence="1">
    <location>
        <begin position="422"/>
        <end position="454"/>
    </location>
</feature>
<feature type="region of interest" description="Disordered" evidence="1">
    <location>
        <begin position="936"/>
        <end position="955"/>
    </location>
</feature>
<comment type="caution">
    <text evidence="3">The sequence shown here is derived from an EMBL/GenBank/DDBJ whole genome shotgun (WGS) entry which is preliminary data.</text>
</comment>
<feature type="region of interest" description="Disordered" evidence="1">
    <location>
        <begin position="806"/>
        <end position="896"/>
    </location>
</feature>
<feature type="region of interest" description="Disordered" evidence="1">
    <location>
        <begin position="1045"/>
        <end position="1067"/>
    </location>
</feature>
<feature type="compositionally biased region" description="Gly residues" evidence="1">
    <location>
        <begin position="765"/>
        <end position="775"/>
    </location>
</feature>
<dbReference type="Pfam" id="PF01764">
    <property type="entry name" value="Lipase_3"/>
    <property type="match status" value="1"/>
</dbReference>
<reference evidence="3 4" key="1">
    <citation type="submission" date="2017-08" db="EMBL/GenBank/DDBJ databases">
        <title>Acidophilic green algal genome provides insights into adaptation to an acidic environment.</title>
        <authorList>
            <person name="Hirooka S."/>
            <person name="Hirose Y."/>
            <person name="Kanesaki Y."/>
            <person name="Higuchi S."/>
            <person name="Fujiwara T."/>
            <person name="Onuma R."/>
            <person name="Era A."/>
            <person name="Ohbayashi R."/>
            <person name="Uzuka A."/>
            <person name="Nozaki H."/>
            <person name="Yoshikawa H."/>
            <person name="Miyagishima S.Y."/>
        </authorList>
    </citation>
    <scope>NUCLEOTIDE SEQUENCE [LARGE SCALE GENOMIC DNA]</scope>
    <source>
        <strain evidence="3 4">NIES-2499</strain>
    </source>
</reference>
<dbReference type="InterPro" id="IPR002921">
    <property type="entry name" value="Fungal_lipase-type"/>
</dbReference>
<proteinExistence type="predicted"/>
<keyword evidence="4" id="KW-1185">Reference proteome</keyword>
<dbReference type="OrthoDB" id="438440at2759"/>
<protein>
    <recommendedName>
        <fullName evidence="2">Fungal lipase-type domain-containing protein</fullName>
    </recommendedName>
</protein>
<gene>
    <name evidence="3" type="ORF">CEUSTIGMA_g4946.t1</name>
</gene>
<accession>A0A250X3M1</accession>
<evidence type="ECO:0000259" key="2">
    <source>
        <dbReference type="Pfam" id="PF01764"/>
    </source>
</evidence>
<feature type="compositionally biased region" description="Low complexity" evidence="1">
    <location>
        <begin position="553"/>
        <end position="567"/>
    </location>
</feature>
<feature type="compositionally biased region" description="Low complexity" evidence="1">
    <location>
        <begin position="858"/>
        <end position="872"/>
    </location>
</feature>